<gene>
    <name evidence="10" type="ORF">POM88_053403</name>
</gene>
<dbReference type="AlphaFoldDB" id="A0AAD8GQ63"/>
<dbReference type="EC" id="2.7.11.1" evidence="1"/>
<evidence type="ECO:0000313" key="10">
    <source>
        <dbReference type="EMBL" id="KAK1352464.1"/>
    </source>
</evidence>
<comment type="catalytic activity">
    <reaction evidence="7">
        <text>L-threonyl-[protein] + ATP = O-phospho-L-threonyl-[protein] + ADP + H(+)</text>
        <dbReference type="Rhea" id="RHEA:46608"/>
        <dbReference type="Rhea" id="RHEA-COMP:11060"/>
        <dbReference type="Rhea" id="RHEA-COMP:11605"/>
        <dbReference type="ChEBI" id="CHEBI:15378"/>
        <dbReference type="ChEBI" id="CHEBI:30013"/>
        <dbReference type="ChEBI" id="CHEBI:30616"/>
        <dbReference type="ChEBI" id="CHEBI:61977"/>
        <dbReference type="ChEBI" id="CHEBI:456216"/>
        <dbReference type="EC" id="2.7.11.1"/>
    </reaction>
</comment>
<evidence type="ECO:0000256" key="4">
    <source>
        <dbReference type="ARBA" id="ARBA00022741"/>
    </source>
</evidence>
<dbReference type="GO" id="GO:0005886">
    <property type="term" value="C:plasma membrane"/>
    <property type="evidence" value="ECO:0007669"/>
    <property type="project" value="TreeGrafter"/>
</dbReference>
<organism evidence="10 11">
    <name type="scientific">Heracleum sosnowskyi</name>
    <dbReference type="NCBI Taxonomy" id="360622"/>
    <lineage>
        <taxon>Eukaryota</taxon>
        <taxon>Viridiplantae</taxon>
        <taxon>Streptophyta</taxon>
        <taxon>Embryophyta</taxon>
        <taxon>Tracheophyta</taxon>
        <taxon>Spermatophyta</taxon>
        <taxon>Magnoliopsida</taxon>
        <taxon>eudicotyledons</taxon>
        <taxon>Gunneridae</taxon>
        <taxon>Pentapetalae</taxon>
        <taxon>asterids</taxon>
        <taxon>campanulids</taxon>
        <taxon>Apiales</taxon>
        <taxon>Apiaceae</taxon>
        <taxon>Apioideae</taxon>
        <taxon>apioid superclade</taxon>
        <taxon>Tordylieae</taxon>
        <taxon>Tordyliinae</taxon>
        <taxon>Heracleum</taxon>
    </lineage>
</organism>
<dbReference type="InterPro" id="IPR011009">
    <property type="entry name" value="Kinase-like_dom_sf"/>
</dbReference>
<comment type="caution">
    <text evidence="10">The sequence shown here is derived from an EMBL/GenBank/DDBJ whole genome shotgun (WGS) entry which is preliminary data.</text>
</comment>
<feature type="domain" description="Protein kinase" evidence="9">
    <location>
        <begin position="76"/>
        <end position="198"/>
    </location>
</feature>
<dbReference type="FunFam" id="1.10.510.10:FF:001023">
    <property type="entry name" value="Os07g0541700 protein"/>
    <property type="match status" value="1"/>
</dbReference>
<dbReference type="InterPro" id="IPR000719">
    <property type="entry name" value="Prot_kinase_dom"/>
</dbReference>
<keyword evidence="4" id="KW-0547">Nucleotide-binding</keyword>
<evidence type="ECO:0000256" key="7">
    <source>
        <dbReference type="ARBA" id="ARBA00047899"/>
    </source>
</evidence>
<dbReference type="PANTHER" id="PTHR27002:SF1095">
    <property type="entry name" value="G-TYPE LECTIN S-RECEPTOR-LIKE SERINE_THREONINE-PROTEIN KINASE RKS1"/>
    <property type="match status" value="1"/>
</dbReference>
<dbReference type="Gene3D" id="1.10.510.10">
    <property type="entry name" value="Transferase(Phosphotransferase) domain 1"/>
    <property type="match status" value="1"/>
</dbReference>
<keyword evidence="11" id="KW-1185">Reference proteome</keyword>
<reference evidence="10" key="1">
    <citation type="submission" date="2023-02" db="EMBL/GenBank/DDBJ databases">
        <title>Genome of toxic invasive species Heracleum sosnowskyi carries increased number of genes despite the absence of recent whole-genome duplications.</title>
        <authorList>
            <person name="Schelkunov M."/>
            <person name="Shtratnikova V."/>
            <person name="Makarenko M."/>
            <person name="Klepikova A."/>
            <person name="Omelchenko D."/>
            <person name="Novikova G."/>
            <person name="Obukhova E."/>
            <person name="Bogdanov V."/>
            <person name="Penin A."/>
            <person name="Logacheva M."/>
        </authorList>
    </citation>
    <scope>NUCLEOTIDE SEQUENCE</scope>
    <source>
        <strain evidence="10">Hsosn_3</strain>
        <tissue evidence="10">Leaf</tissue>
    </source>
</reference>
<name>A0AAD8GQ63_9APIA</name>
<dbReference type="GO" id="GO:0004674">
    <property type="term" value="F:protein serine/threonine kinase activity"/>
    <property type="evidence" value="ECO:0007669"/>
    <property type="project" value="UniProtKB-KW"/>
</dbReference>
<evidence type="ECO:0000256" key="8">
    <source>
        <dbReference type="ARBA" id="ARBA00048679"/>
    </source>
</evidence>
<keyword evidence="3" id="KW-0808">Transferase</keyword>
<evidence type="ECO:0000256" key="3">
    <source>
        <dbReference type="ARBA" id="ARBA00022679"/>
    </source>
</evidence>
<keyword evidence="5" id="KW-0418">Kinase</keyword>
<dbReference type="EMBL" id="JAUIZM010000017">
    <property type="protein sequence ID" value="KAK1352464.1"/>
    <property type="molecule type" value="Genomic_DNA"/>
</dbReference>
<reference evidence="10" key="2">
    <citation type="submission" date="2023-05" db="EMBL/GenBank/DDBJ databases">
        <authorList>
            <person name="Schelkunov M.I."/>
        </authorList>
    </citation>
    <scope>NUCLEOTIDE SEQUENCE</scope>
    <source>
        <strain evidence="10">Hsosn_3</strain>
        <tissue evidence="10">Leaf</tissue>
    </source>
</reference>
<evidence type="ECO:0000259" key="9">
    <source>
        <dbReference type="PROSITE" id="PS50011"/>
    </source>
</evidence>
<evidence type="ECO:0000256" key="1">
    <source>
        <dbReference type="ARBA" id="ARBA00012513"/>
    </source>
</evidence>
<keyword evidence="6" id="KW-0067">ATP-binding</keyword>
<evidence type="ECO:0000256" key="5">
    <source>
        <dbReference type="ARBA" id="ARBA00022777"/>
    </source>
</evidence>
<dbReference type="Gene3D" id="3.30.200.20">
    <property type="entry name" value="Phosphorylase Kinase, domain 1"/>
    <property type="match status" value="1"/>
</dbReference>
<dbReference type="GO" id="GO:0005524">
    <property type="term" value="F:ATP binding"/>
    <property type="evidence" value="ECO:0007669"/>
    <property type="project" value="UniProtKB-KW"/>
</dbReference>
<comment type="catalytic activity">
    <reaction evidence="8">
        <text>L-seryl-[protein] + ATP = O-phospho-L-seryl-[protein] + ADP + H(+)</text>
        <dbReference type="Rhea" id="RHEA:17989"/>
        <dbReference type="Rhea" id="RHEA-COMP:9863"/>
        <dbReference type="Rhea" id="RHEA-COMP:11604"/>
        <dbReference type="ChEBI" id="CHEBI:15378"/>
        <dbReference type="ChEBI" id="CHEBI:29999"/>
        <dbReference type="ChEBI" id="CHEBI:30616"/>
        <dbReference type="ChEBI" id="CHEBI:83421"/>
        <dbReference type="ChEBI" id="CHEBI:456216"/>
        <dbReference type="EC" id="2.7.11.1"/>
    </reaction>
</comment>
<dbReference type="SUPFAM" id="SSF56112">
    <property type="entry name" value="Protein kinase-like (PK-like)"/>
    <property type="match status" value="1"/>
</dbReference>
<dbReference type="Proteomes" id="UP001237642">
    <property type="component" value="Unassembled WGS sequence"/>
</dbReference>
<dbReference type="Pfam" id="PF07714">
    <property type="entry name" value="PK_Tyr_Ser-Thr"/>
    <property type="match status" value="1"/>
</dbReference>
<keyword evidence="2" id="KW-0723">Serine/threonine-protein kinase</keyword>
<dbReference type="PANTHER" id="PTHR27002">
    <property type="entry name" value="RECEPTOR-LIKE SERINE/THREONINE-PROTEIN KINASE SD1-8"/>
    <property type="match status" value="1"/>
</dbReference>
<sequence length="198" mass="22750">MSKSLLLLTFISSRLWFDELIDIRQIPNGDGQDIYIRMASSELEDFAKVAEYFDSAVKLALKIKSEAKVAKATNYFSLHNKLGEGGFGPVYKGLLGDGKEIAVKRLSKNSRQGIKEFKNEVVKLVGCCIQEEEKMLIYEYLPNRGLDFFIFDETRSKSFGWPTRFNILNGIARGLLYLRQDSRLRVIHRDLKMGIWLK</sequence>
<dbReference type="PROSITE" id="PS50011">
    <property type="entry name" value="PROTEIN_KINASE_DOM"/>
    <property type="match status" value="1"/>
</dbReference>
<evidence type="ECO:0000313" key="11">
    <source>
        <dbReference type="Proteomes" id="UP001237642"/>
    </source>
</evidence>
<dbReference type="InterPro" id="IPR001245">
    <property type="entry name" value="Ser-Thr/Tyr_kinase_cat_dom"/>
</dbReference>
<evidence type="ECO:0000256" key="2">
    <source>
        <dbReference type="ARBA" id="ARBA00022527"/>
    </source>
</evidence>
<evidence type="ECO:0000256" key="6">
    <source>
        <dbReference type="ARBA" id="ARBA00022840"/>
    </source>
</evidence>
<accession>A0AAD8GQ63</accession>
<protein>
    <recommendedName>
        <fullName evidence="1">non-specific serine/threonine protein kinase</fullName>
        <ecNumber evidence="1">2.7.11.1</ecNumber>
    </recommendedName>
</protein>
<proteinExistence type="predicted"/>